<comment type="caution">
    <text evidence="1">The sequence shown here is derived from an EMBL/GenBank/DDBJ whole genome shotgun (WGS) entry which is preliminary data.</text>
</comment>
<dbReference type="EMBL" id="CM041003">
    <property type="protein sequence ID" value="MCJ8749408.1"/>
    <property type="molecule type" value="Genomic_DNA"/>
</dbReference>
<proteinExistence type="predicted"/>
<evidence type="ECO:0000313" key="2">
    <source>
        <dbReference type="Proteomes" id="UP000830395"/>
    </source>
</evidence>
<organism evidence="1 2">
    <name type="scientific">Pangasius djambal</name>
    <dbReference type="NCBI Taxonomy" id="1691987"/>
    <lineage>
        <taxon>Eukaryota</taxon>
        <taxon>Metazoa</taxon>
        <taxon>Chordata</taxon>
        <taxon>Craniata</taxon>
        <taxon>Vertebrata</taxon>
        <taxon>Euteleostomi</taxon>
        <taxon>Actinopterygii</taxon>
        <taxon>Neopterygii</taxon>
        <taxon>Teleostei</taxon>
        <taxon>Ostariophysi</taxon>
        <taxon>Siluriformes</taxon>
        <taxon>Pangasiidae</taxon>
        <taxon>Pangasius</taxon>
    </lineage>
</organism>
<reference evidence="1" key="1">
    <citation type="submission" date="2020-02" db="EMBL/GenBank/DDBJ databases">
        <title>Genome sequencing of the panga catfish, Pangasius djambal.</title>
        <authorList>
            <person name="Wen M."/>
            <person name="Zahm M."/>
            <person name="Roques C."/>
            <person name="Cabau C."/>
            <person name="Klopp C."/>
            <person name="Donnadieu C."/>
            <person name="Jouanno E."/>
            <person name="Avarre J.-C."/>
            <person name="Campet M."/>
            <person name="Ha T."/>
            <person name="Dugue R."/>
            <person name="Lampietro C."/>
            <person name="Louis A."/>
            <person name="Herpin A."/>
            <person name="Echchiki A."/>
            <person name="Berthelot C."/>
            <person name="Parey E."/>
            <person name="Roest-Crollius H."/>
            <person name="Braasch I."/>
            <person name="Postlethwait J.H."/>
            <person name="Bobe J."/>
            <person name="Montfort J."/>
            <person name="Bouchez O."/>
            <person name="Begum T."/>
            <person name="Schartl M."/>
            <person name="Gustiano R."/>
            <person name="Guiguen Y."/>
        </authorList>
    </citation>
    <scope>NUCLEOTIDE SEQUENCE</scope>
    <source>
        <strain evidence="1">Pdj_M5554</strain>
    </source>
</reference>
<dbReference type="Proteomes" id="UP000830395">
    <property type="component" value="Chromosome 29"/>
</dbReference>
<name>A0ACC5ZPH1_9TELE</name>
<sequence length="327" mass="35527">MLIIIADITPVSCQSDDIQCATRVEAGPVFRLKTFGLSSAPAYNSPLSRRSADFSVTFSASCEFVTAEERRVLRFLFHLTPKVLVMDPRKVAELKGFVQLCKENPAVLHLPEMEFFRTWLHGLGANIPPLSKNTGCKGSCPCDGAPPPETAPPPQAEPAPPSESEESELEIDKDGVIEPDTDEAQEMGDYENLEVTEEMMDQANEKKMEAIDALGEGELQKALDLLGANIPPLSKNTGCKGSCPCDGAPPPETAPPPQAEPAPPSESEESELEIDKDGVIEPDTDEAQEMGDYENLEVTEEMMDQANEKKMEAIDALGEGEEHTHTD</sequence>
<keyword evidence="2" id="KW-1185">Reference proteome</keyword>
<gene>
    <name evidence="1" type="ORF">PDJAM_G00175860</name>
</gene>
<evidence type="ECO:0000313" key="1">
    <source>
        <dbReference type="EMBL" id="MCJ8749408.1"/>
    </source>
</evidence>
<accession>A0ACC5ZPH1</accession>
<protein>
    <submittedName>
        <fullName evidence="1">Uncharacterized protein</fullName>
    </submittedName>
</protein>